<evidence type="ECO:0000313" key="2">
    <source>
        <dbReference type="EMBL" id="CAD8904135.1"/>
    </source>
</evidence>
<proteinExistence type="predicted"/>
<dbReference type="EMBL" id="HBFR01042863">
    <property type="protein sequence ID" value="CAD8904135.1"/>
    <property type="molecule type" value="Transcribed_RNA"/>
</dbReference>
<sequence>MIAAITKSIYYCTGSHYTENDITPSNVEKHESELRKRGRELRKQVFREKQKHLDLSENNRKSKHGQSNGSPRNKASRKSKKNVVTPPRNSSGENNVYPTNGLEYEEFHQSVGTSCWTPTNSPKSKERMRLSGVISLMKDAVKSSIPQRSQAPLKKNAGHLRSPSGTEDCDSSSTSSDGRTFFDELQQSYTFDNFIPDDNEVNGDIAETILGEIELEQILPLRKSTSTNTGSSYNQQHKTPTLEFRGQGDERYTSNLTEGQSMRVLDTRLKETDKTYSSDSTFTGLWKNQNAVENTSDFVVDDDGFPLKIYQKALTSEILSGSTTKKISFGEEISVGSKSDHNYPLHKHAERFIPSNTQRILRRHSYSEQSIGSKSCSRSRSTMGSSIVGQHYVTSTTSNGGHSMCYSVDEFSNH</sequence>
<feature type="region of interest" description="Disordered" evidence="1">
    <location>
        <begin position="143"/>
        <end position="179"/>
    </location>
</feature>
<reference evidence="2" key="1">
    <citation type="submission" date="2021-01" db="EMBL/GenBank/DDBJ databases">
        <authorList>
            <person name="Corre E."/>
            <person name="Pelletier E."/>
            <person name="Niang G."/>
            <person name="Scheremetjew M."/>
            <person name="Finn R."/>
            <person name="Kale V."/>
            <person name="Holt S."/>
            <person name="Cochrane G."/>
            <person name="Meng A."/>
            <person name="Brown T."/>
            <person name="Cohen L."/>
        </authorList>
    </citation>
    <scope>NUCLEOTIDE SEQUENCE</scope>
    <source>
        <strain evidence="2">308</strain>
    </source>
</reference>
<evidence type="ECO:0000256" key="1">
    <source>
        <dbReference type="SAM" id="MobiDB-lite"/>
    </source>
</evidence>
<feature type="compositionally biased region" description="Basic and acidic residues" evidence="1">
    <location>
        <begin position="49"/>
        <end position="60"/>
    </location>
</feature>
<feature type="region of interest" description="Disordered" evidence="1">
    <location>
        <begin position="49"/>
        <end position="99"/>
    </location>
</feature>
<dbReference type="AlphaFoldDB" id="A0A7S1C2G1"/>
<feature type="compositionally biased region" description="Polar residues" evidence="1">
    <location>
        <begin position="87"/>
        <end position="98"/>
    </location>
</feature>
<organism evidence="2">
    <name type="scientific">Corethron hystrix</name>
    <dbReference type="NCBI Taxonomy" id="216773"/>
    <lineage>
        <taxon>Eukaryota</taxon>
        <taxon>Sar</taxon>
        <taxon>Stramenopiles</taxon>
        <taxon>Ochrophyta</taxon>
        <taxon>Bacillariophyta</taxon>
        <taxon>Coscinodiscophyceae</taxon>
        <taxon>Corethrophycidae</taxon>
        <taxon>Corethrales</taxon>
        <taxon>Corethraceae</taxon>
        <taxon>Corethron</taxon>
    </lineage>
</organism>
<accession>A0A7S1C2G1</accession>
<gene>
    <name evidence="2" type="ORF">CHYS00102_LOCUS31355</name>
</gene>
<protein>
    <submittedName>
        <fullName evidence="2">Uncharacterized protein</fullName>
    </submittedName>
</protein>
<name>A0A7S1C2G1_9STRA</name>